<reference evidence="3 4" key="1">
    <citation type="submission" date="2020-07" db="EMBL/GenBank/DDBJ databases">
        <title>Complete genome sequence analysis of Acidithiobacillus ferrivorans XJFY6S-08 reveals extreme environmental adaptation to alpine acid mine drainage.</title>
        <authorList>
            <person name="Yan L."/>
            <person name="Ni Y."/>
        </authorList>
    </citation>
    <scope>NUCLEOTIDE SEQUENCE [LARGE SCALE GENOMIC DNA]</scope>
    <source>
        <strain evidence="3 4">XJFY6S-08</strain>
    </source>
</reference>
<accession>A0A7T5BIL2</accession>
<evidence type="ECO:0000256" key="2">
    <source>
        <dbReference type="SAM" id="SignalP"/>
    </source>
</evidence>
<dbReference type="EMBL" id="CP059488">
    <property type="protein sequence ID" value="QQD73413.1"/>
    <property type="molecule type" value="Genomic_DNA"/>
</dbReference>
<keyword evidence="2" id="KW-0732">Signal</keyword>
<evidence type="ECO:0000313" key="3">
    <source>
        <dbReference type="EMBL" id="QQD73413.1"/>
    </source>
</evidence>
<organism evidence="3 4">
    <name type="scientific">Acidithiobacillus ferrivorans</name>
    <dbReference type="NCBI Taxonomy" id="160808"/>
    <lineage>
        <taxon>Bacteria</taxon>
        <taxon>Pseudomonadati</taxon>
        <taxon>Pseudomonadota</taxon>
        <taxon>Acidithiobacillia</taxon>
        <taxon>Acidithiobacillales</taxon>
        <taxon>Acidithiobacillaceae</taxon>
        <taxon>Acidithiobacillus</taxon>
    </lineage>
</organism>
<dbReference type="AlphaFoldDB" id="A0A7T5BIL2"/>
<dbReference type="RefSeq" id="WP_198660935.1">
    <property type="nucleotide sequence ID" value="NZ_CP059488.1"/>
</dbReference>
<protein>
    <submittedName>
        <fullName evidence="3">Uncharacterized protein</fullName>
    </submittedName>
</protein>
<proteinExistence type="predicted"/>
<evidence type="ECO:0000256" key="1">
    <source>
        <dbReference type="SAM" id="MobiDB-lite"/>
    </source>
</evidence>
<feature type="compositionally biased region" description="Basic and acidic residues" evidence="1">
    <location>
        <begin position="139"/>
        <end position="151"/>
    </location>
</feature>
<feature type="region of interest" description="Disordered" evidence="1">
    <location>
        <begin position="50"/>
        <end position="77"/>
    </location>
</feature>
<feature type="compositionally biased region" description="Basic and acidic residues" evidence="1">
    <location>
        <begin position="59"/>
        <end position="69"/>
    </location>
</feature>
<dbReference type="Proteomes" id="UP000595420">
    <property type="component" value="Chromosome"/>
</dbReference>
<feature type="signal peptide" evidence="2">
    <location>
        <begin position="1"/>
        <end position="26"/>
    </location>
</feature>
<name>A0A7T5BIL2_9PROT</name>
<sequence length="167" mass="18381">MKIRTCFFRILAIAMALVIAAAPALAMTVKGDRAAWGEMVAAYKKLNQPNALRTRKHGNSQDRQPDRGQDGYSGNVEQVAMRAHGCRAIPSAGSYEPAGDGKYLPRSRHTDRRNAGPHVHLHRHSHRGGACPAASGEDDAVHQRPDRLSHAKRDRGRRKIHDDDGLL</sequence>
<evidence type="ECO:0000313" key="4">
    <source>
        <dbReference type="Proteomes" id="UP000595420"/>
    </source>
</evidence>
<gene>
    <name evidence="3" type="ORF">H2515_03775</name>
</gene>
<feature type="chain" id="PRO_5033014861" evidence="2">
    <location>
        <begin position="27"/>
        <end position="167"/>
    </location>
</feature>
<feature type="region of interest" description="Disordered" evidence="1">
    <location>
        <begin position="89"/>
        <end position="167"/>
    </location>
</feature>